<feature type="domain" description="Helix-turn-helix" evidence="1">
    <location>
        <begin position="11"/>
        <end position="54"/>
    </location>
</feature>
<evidence type="ECO:0000259" key="1">
    <source>
        <dbReference type="Pfam" id="PF12728"/>
    </source>
</evidence>
<dbReference type="NCBIfam" id="TIGR01764">
    <property type="entry name" value="excise"/>
    <property type="match status" value="1"/>
</dbReference>
<comment type="caution">
    <text evidence="2">The sequence shown here is derived from an EMBL/GenBank/DDBJ whole genome shotgun (WGS) entry which is preliminary data.</text>
</comment>
<evidence type="ECO:0000313" key="3">
    <source>
        <dbReference type="Proteomes" id="UP001596266"/>
    </source>
</evidence>
<dbReference type="Proteomes" id="UP001596266">
    <property type="component" value="Unassembled WGS sequence"/>
</dbReference>
<evidence type="ECO:0000313" key="2">
    <source>
        <dbReference type="EMBL" id="MFC6397813.1"/>
    </source>
</evidence>
<sequence>MTIRTYESLPTAAARIGVSVKTIRRRIAEGVLPVYRCGRILRLDPDDVDAMFRRYPQWTPESEFSSTRRRQARRAS</sequence>
<protein>
    <submittedName>
        <fullName evidence="2">Helix-turn-helix domain-containing protein</fullName>
    </submittedName>
</protein>
<gene>
    <name evidence="2" type="ORF">ACFP57_12590</name>
</gene>
<reference evidence="3" key="1">
    <citation type="journal article" date="2019" name="Int. J. Syst. Evol. Microbiol.">
        <title>The Global Catalogue of Microorganisms (GCM) 10K type strain sequencing project: providing services to taxonomists for standard genome sequencing and annotation.</title>
        <authorList>
            <consortium name="The Broad Institute Genomics Platform"/>
            <consortium name="The Broad Institute Genome Sequencing Center for Infectious Disease"/>
            <person name="Wu L."/>
            <person name="Ma J."/>
        </authorList>
    </citation>
    <scope>NUCLEOTIDE SEQUENCE [LARGE SCALE GENOMIC DNA]</scope>
    <source>
        <strain evidence="3">CGMCC 1.15277</strain>
    </source>
</reference>
<organism evidence="2 3">
    <name type="scientific">Luteococcus sanguinis</name>
    <dbReference type="NCBI Taxonomy" id="174038"/>
    <lineage>
        <taxon>Bacteria</taxon>
        <taxon>Bacillati</taxon>
        <taxon>Actinomycetota</taxon>
        <taxon>Actinomycetes</taxon>
        <taxon>Propionibacteriales</taxon>
        <taxon>Propionibacteriaceae</taxon>
        <taxon>Luteococcus</taxon>
    </lineage>
</organism>
<dbReference type="InterPro" id="IPR009061">
    <property type="entry name" value="DNA-bd_dom_put_sf"/>
</dbReference>
<dbReference type="InterPro" id="IPR041657">
    <property type="entry name" value="HTH_17"/>
</dbReference>
<proteinExistence type="predicted"/>
<name>A0ABW1X436_9ACTN</name>
<dbReference type="EMBL" id="JBHSUA010000024">
    <property type="protein sequence ID" value="MFC6397813.1"/>
    <property type="molecule type" value="Genomic_DNA"/>
</dbReference>
<dbReference type="SUPFAM" id="SSF46955">
    <property type="entry name" value="Putative DNA-binding domain"/>
    <property type="match status" value="1"/>
</dbReference>
<dbReference type="RefSeq" id="WP_343886979.1">
    <property type="nucleotide sequence ID" value="NZ_BAAAKI010000025.1"/>
</dbReference>
<dbReference type="Pfam" id="PF12728">
    <property type="entry name" value="HTH_17"/>
    <property type="match status" value="1"/>
</dbReference>
<keyword evidence="3" id="KW-1185">Reference proteome</keyword>
<dbReference type="InterPro" id="IPR010093">
    <property type="entry name" value="SinI_DNA-bd"/>
</dbReference>
<accession>A0ABW1X436</accession>